<dbReference type="GO" id="GO:0005886">
    <property type="term" value="C:plasma membrane"/>
    <property type="evidence" value="ECO:0007669"/>
    <property type="project" value="UniProtKB-SubCell"/>
</dbReference>
<comment type="caution">
    <text evidence="9">The sequence shown here is derived from an EMBL/GenBank/DDBJ whole genome shotgun (WGS) entry which is preliminary data.</text>
</comment>
<evidence type="ECO:0000256" key="2">
    <source>
        <dbReference type="ARBA" id="ARBA00005262"/>
    </source>
</evidence>
<keyword evidence="4 8" id="KW-0812">Transmembrane</keyword>
<evidence type="ECO:0000256" key="6">
    <source>
        <dbReference type="ARBA" id="ARBA00023136"/>
    </source>
</evidence>
<accession>A0A6B2R2S6</accession>
<comment type="similarity">
    <text evidence="2">Belongs to the chromate ion transporter (CHR) (TC 2.A.51) family.</text>
</comment>
<keyword evidence="3" id="KW-1003">Cell membrane</keyword>
<dbReference type="InterPro" id="IPR052518">
    <property type="entry name" value="CHR_Transporter"/>
</dbReference>
<dbReference type="PANTHER" id="PTHR43663">
    <property type="entry name" value="CHROMATE TRANSPORT PROTEIN-RELATED"/>
    <property type="match status" value="1"/>
</dbReference>
<keyword evidence="5 8" id="KW-1133">Transmembrane helix</keyword>
<feature type="transmembrane region" description="Helical" evidence="8">
    <location>
        <begin position="126"/>
        <end position="147"/>
    </location>
</feature>
<protein>
    <submittedName>
        <fullName evidence="9">Chromate transporter</fullName>
    </submittedName>
</protein>
<gene>
    <name evidence="9" type="ORF">G3I67_14360</name>
</gene>
<dbReference type="PANTHER" id="PTHR43663:SF1">
    <property type="entry name" value="CHROMATE TRANSPORTER"/>
    <property type="match status" value="1"/>
</dbReference>
<comment type="subcellular location">
    <subcellularLocation>
        <location evidence="1">Cell membrane</location>
        <topology evidence="1">Multi-pass membrane protein</topology>
    </subcellularLocation>
</comment>
<feature type="transmembrane region" description="Helical" evidence="8">
    <location>
        <begin position="25"/>
        <end position="47"/>
    </location>
</feature>
<reference evidence="9" key="1">
    <citation type="submission" date="2020-02" db="EMBL/GenBank/DDBJ databases">
        <authorList>
            <person name="Chen W.-M."/>
        </authorList>
    </citation>
    <scope>NUCLEOTIDE SEQUENCE</scope>
    <source>
        <strain evidence="9">NBD-18</strain>
    </source>
</reference>
<evidence type="ECO:0000256" key="8">
    <source>
        <dbReference type="SAM" id="Phobius"/>
    </source>
</evidence>
<dbReference type="AlphaFoldDB" id="A0A6B2R2S6"/>
<feature type="region of interest" description="Disordered" evidence="7">
    <location>
        <begin position="1"/>
        <end position="20"/>
    </location>
</feature>
<evidence type="ECO:0000313" key="9">
    <source>
        <dbReference type="EMBL" id="NDY84413.1"/>
    </source>
</evidence>
<keyword evidence="6 8" id="KW-0472">Membrane</keyword>
<dbReference type="InterPro" id="IPR003370">
    <property type="entry name" value="Chromate_transpt"/>
</dbReference>
<proteinExistence type="inferred from homology"/>
<sequence length="198" mass="21096">MSAAPVATTASRKEISPHPASPTSLWSIFIEFLLIGAVSFGGGIIAYERMLLIEKRKWLTPDEFMATLAISQTMPGLNSVNLACLAGDRLRGAWGAIAAICGLILPGGLFVLIAGLAYSAGEDHPAVNLLLAGVAAGATGLLSAVTYKIGSEHFRHLKSLLIIVATFVLMSIFKLSLIWVLAVMAPISLLLYWPRHEK</sequence>
<dbReference type="EMBL" id="JAAGRN010000012">
    <property type="protein sequence ID" value="NDY84413.1"/>
    <property type="molecule type" value="Genomic_DNA"/>
</dbReference>
<evidence type="ECO:0000256" key="7">
    <source>
        <dbReference type="SAM" id="MobiDB-lite"/>
    </source>
</evidence>
<dbReference type="RefSeq" id="WP_163656231.1">
    <property type="nucleotide sequence ID" value="NZ_JAAGRN010000012.1"/>
</dbReference>
<name>A0A6B2R2S6_9BURK</name>
<feature type="transmembrane region" description="Helical" evidence="8">
    <location>
        <begin position="159"/>
        <end position="192"/>
    </location>
</feature>
<evidence type="ECO:0000256" key="3">
    <source>
        <dbReference type="ARBA" id="ARBA00022475"/>
    </source>
</evidence>
<dbReference type="Pfam" id="PF02417">
    <property type="entry name" value="Chromate_transp"/>
    <property type="match status" value="1"/>
</dbReference>
<evidence type="ECO:0000256" key="4">
    <source>
        <dbReference type="ARBA" id="ARBA00022692"/>
    </source>
</evidence>
<dbReference type="GO" id="GO:0015109">
    <property type="term" value="F:chromate transmembrane transporter activity"/>
    <property type="evidence" value="ECO:0007669"/>
    <property type="project" value="InterPro"/>
</dbReference>
<evidence type="ECO:0000256" key="5">
    <source>
        <dbReference type="ARBA" id="ARBA00022989"/>
    </source>
</evidence>
<feature type="transmembrane region" description="Helical" evidence="8">
    <location>
        <begin position="96"/>
        <end position="120"/>
    </location>
</feature>
<evidence type="ECO:0000256" key="1">
    <source>
        <dbReference type="ARBA" id="ARBA00004651"/>
    </source>
</evidence>
<organism evidence="9">
    <name type="scientific">Sheuella amnicola</name>
    <dbReference type="NCBI Taxonomy" id="2707330"/>
    <lineage>
        <taxon>Bacteria</taxon>
        <taxon>Pseudomonadati</taxon>
        <taxon>Pseudomonadota</taxon>
        <taxon>Betaproteobacteria</taxon>
        <taxon>Burkholderiales</taxon>
        <taxon>Alcaligenaceae</taxon>
        <taxon>Sheuella</taxon>
    </lineage>
</organism>